<protein>
    <submittedName>
        <fullName evidence="2">UPF0336 protein</fullName>
    </submittedName>
</protein>
<dbReference type="Pfam" id="PF13452">
    <property type="entry name" value="FAS1_DH_region"/>
    <property type="match status" value="1"/>
</dbReference>
<dbReference type="InterPro" id="IPR016709">
    <property type="entry name" value="HadA-like"/>
</dbReference>
<reference evidence="3" key="1">
    <citation type="journal article" date="2022" name="Int. J. Syst. Evol. Microbiol.">
        <title>Anaeromyxobacter oryzae sp. nov., Anaeromyxobacter diazotrophicus sp. nov. and Anaeromyxobacter paludicola sp. nov., isolated from paddy soils.</title>
        <authorList>
            <person name="Itoh H."/>
            <person name="Xu Z."/>
            <person name="Mise K."/>
            <person name="Masuda Y."/>
            <person name="Ushijima N."/>
            <person name="Hayakawa C."/>
            <person name="Shiratori Y."/>
            <person name="Senoo K."/>
        </authorList>
    </citation>
    <scope>NUCLEOTIDE SEQUENCE [LARGE SCALE GENOMIC DNA]</scope>
    <source>
        <strain evidence="3">Red630</strain>
    </source>
</reference>
<accession>A0ABN6N839</accession>
<sequence length="145" mass="15648">MLDRSLVGRESEPVTVEVERGAIRRFAEAIGDQNPIYEDEAAARSAGFAALATPPTFPSVLAGNDRFRQSLGLDPGSFLHGEQSFEYGRPLVAGDRVTVRSRVAEVSERPGPSGPAELLVIEDEGRDASGALLFRARQTLVLRRG</sequence>
<feature type="domain" description="FAS1-like dehydratase" evidence="1">
    <location>
        <begin position="5"/>
        <end position="133"/>
    </location>
</feature>
<dbReference type="CDD" id="cd03441">
    <property type="entry name" value="R_hydratase_like"/>
    <property type="match status" value="1"/>
</dbReference>
<dbReference type="Gene3D" id="3.10.129.10">
    <property type="entry name" value="Hotdog Thioesterase"/>
    <property type="match status" value="1"/>
</dbReference>
<evidence type="ECO:0000313" key="2">
    <source>
        <dbReference type="EMBL" id="BDG09357.1"/>
    </source>
</evidence>
<proteinExistence type="predicted"/>
<dbReference type="Proteomes" id="UP001162734">
    <property type="component" value="Chromosome"/>
</dbReference>
<dbReference type="PIRSF" id="PIRSF018072">
    <property type="entry name" value="UCP018072"/>
    <property type="match status" value="1"/>
</dbReference>
<organism evidence="2 3">
    <name type="scientific">Anaeromyxobacter paludicola</name>
    <dbReference type="NCBI Taxonomy" id="2918171"/>
    <lineage>
        <taxon>Bacteria</taxon>
        <taxon>Pseudomonadati</taxon>
        <taxon>Myxococcota</taxon>
        <taxon>Myxococcia</taxon>
        <taxon>Myxococcales</taxon>
        <taxon>Cystobacterineae</taxon>
        <taxon>Anaeromyxobacteraceae</taxon>
        <taxon>Anaeromyxobacter</taxon>
    </lineage>
</organism>
<dbReference type="InterPro" id="IPR029069">
    <property type="entry name" value="HotDog_dom_sf"/>
</dbReference>
<dbReference type="EMBL" id="AP025592">
    <property type="protein sequence ID" value="BDG09357.1"/>
    <property type="molecule type" value="Genomic_DNA"/>
</dbReference>
<dbReference type="RefSeq" id="WP_248341505.1">
    <property type="nucleotide sequence ID" value="NZ_AP025592.1"/>
</dbReference>
<dbReference type="SUPFAM" id="SSF54637">
    <property type="entry name" value="Thioesterase/thiol ester dehydrase-isomerase"/>
    <property type="match status" value="1"/>
</dbReference>
<evidence type="ECO:0000313" key="3">
    <source>
        <dbReference type="Proteomes" id="UP001162734"/>
    </source>
</evidence>
<gene>
    <name evidence="2" type="ORF">AMPC_24700</name>
</gene>
<dbReference type="InterPro" id="IPR039569">
    <property type="entry name" value="FAS1-like_DH_region"/>
</dbReference>
<name>A0ABN6N839_9BACT</name>
<evidence type="ECO:0000259" key="1">
    <source>
        <dbReference type="Pfam" id="PF13452"/>
    </source>
</evidence>
<keyword evidence="3" id="KW-1185">Reference proteome</keyword>